<dbReference type="EMBL" id="JADNRY010000457">
    <property type="protein sequence ID" value="KAF9052171.1"/>
    <property type="molecule type" value="Genomic_DNA"/>
</dbReference>
<protein>
    <submittedName>
        <fullName evidence="1">Uncharacterized protein</fullName>
    </submittedName>
</protein>
<reference evidence="1" key="1">
    <citation type="submission" date="2020-11" db="EMBL/GenBank/DDBJ databases">
        <authorList>
            <consortium name="DOE Joint Genome Institute"/>
            <person name="Ahrendt S."/>
            <person name="Riley R."/>
            <person name="Andreopoulos W."/>
            <person name="Labutti K."/>
            <person name="Pangilinan J."/>
            <person name="Ruiz-Duenas F.J."/>
            <person name="Barrasa J.M."/>
            <person name="Sanchez-Garcia M."/>
            <person name="Camarero S."/>
            <person name="Miyauchi S."/>
            <person name="Serrano A."/>
            <person name="Linde D."/>
            <person name="Babiker R."/>
            <person name="Drula E."/>
            <person name="Ayuso-Fernandez I."/>
            <person name="Pacheco R."/>
            <person name="Padilla G."/>
            <person name="Ferreira P."/>
            <person name="Barriuso J."/>
            <person name="Kellner H."/>
            <person name="Castanera R."/>
            <person name="Alfaro M."/>
            <person name="Ramirez L."/>
            <person name="Pisabarro A.G."/>
            <person name="Kuo A."/>
            <person name="Tritt A."/>
            <person name="Lipzen A."/>
            <person name="He G."/>
            <person name="Yan M."/>
            <person name="Ng V."/>
            <person name="Cullen D."/>
            <person name="Martin F."/>
            <person name="Rosso M.-N."/>
            <person name="Henrissat B."/>
            <person name="Hibbett D."/>
            <person name="Martinez A.T."/>
            <person name="Grigoriev I.V."/>
        </authorList>
    </citation>
    <scope>NUCLEOTIDE SEQUENCE</scope>
    <source>
        <strain evidence="1">AH 40177</strain>
    </source>
</reference>
<accession>A0A9P5TX40</accession>
<sequence>MSAPLLESYCHLSEDHGGTIALPRDTPVVRDFDKPILEVANALATLCVHDPQSDVYAVALRLTGDSLKIYVAENNGVPEKTKNHLEKLLSKLSQIATASQSALENTPPLEDATTESQKNDFGAIVLKHSFPKFLHSLTKRGTPWTKRVARIKEDLGDGDDKAEMFQTIVNNLDAIDGIAHLYDDTQKEWILPMLYKCLSELDTVIRRSSATPLITEMLKMIDPGDEDALTRLAELEDDTDINADGTLRRGFSMTRFIYRLLAIEIHTRRLLRLAVSPSFVKIFTNPVEIECCPLRERSITIYPHNSLKLGTPGLVSSFETTKEVKVSLHAELNVFQRLLEAALMKKEQPYWVIGISKLMCVGCYTVIAKAFPAILQRHTVHGLTPITVQGSDGKLSSPWAAPDLSFAEQYVGFDLNLEVRECTEKFIRGALCRYAEHRSLSNKAEQNPHHNRIPDAYSLALSSLRKT</sequence>
<dbReference type="OrthoDB" id="3048862at2759"/>
<evidence type="ECO:0000313" key="2">
    <source>
        <dbReference type="Proteomes" id="UP000772434"/>
    </source>
</evidence>
<gene>
    <name evidence="1" type="ORF">BDP27DRAFT_1433895</name>
</gene>
<keyword evidence="2" id="KW-1185">Reference proteome</keyword>
<dbReference type="Pfam" id="PF14441">
    <property type="entry name" value="OTT_1508_deam"/>
    <property type="match status" value="1"/>
</dbReference>
<dbReference type="AlphaFoldDB" id="A0A9P5TX40"/>
<proteinExistence type="predicted"/>
<name>A0A9P5TX40_9AGAR</name>
<dbReference type="InterPro" id="IPR027796">
    <property type="entry name" value="OTT_1508_deam-like"/>
</dbReference>
<comment type="caution">
    <text evidence="1">The sequence shown here is derived from an EMBL/GenBank/DDBJ whole genome shotgun (WGS) entry which is preliminary data.</text>
</comment>
<evidence type="ECO:0000313" key="1">
    <source>
        <dbReference type="EMBL" id="KAF9052171.1"/>
    </source>
</evidence>
<organism evidence="1 2">
    <name type="scientific">Rhodocollybia butyracea</name>
    <dbReference type="NCBI Taxonomy" id="206335"/>
    <lineage>
        <taxon>Eukaryota</taxon>
        <taxon>Fungi</taxon>
        <taxon>Dikarya</taxon>
        <taxon>Basidiomycota</taxon>
        <taxon>Agaricomycotina</taxon>
        <taxon>Agaricomycetes</taxon>
        <taxon>Agaricomycetidae</taxon>
        <taxon>Agaricales</taxon>
        <taxon>Marasmiineae</taxon>
        <taxon>Omphalotaceae</taxon>
        <taxon>Rhodocollybia</taxon>
    </lineage>
</organism>
<dbReference type="Proteomes" id="UP000772434">
    <property type="component" value="Unassembled WGS sequence"/>
</dbReference>